<gene>
    <name evidence="1" type="ORF">EVAR_36432_1</name>
</gene>
<dbReference type="AlphaFoldDB" id="A0A4C1VNK2"/>
<proteinExistence type="predicted"/>
<name>A0A4C1VNK2_EUMVA</name>
<dbReference type="EMBL" id="BGZK01000386">
    <property type="protein sequence ID" value="GBP40696.1"/>
    <property type="molecule type" value="Genomic_DNA"/>
</dbReference>
<protein>
    <submittedName>
        <fullName evidence="1">Uncharacterized protein</fullName>
    </submittedName>
</protein>
<evidence type="ECO:0000313" key="1">
    <source>
        <dbReference type="EMBL" id="GBP40696.1"/>
    </source>
</evidence>
<keyword evidence="2" id="KW-1185">Reference proteome</keyword>
<sequence length="116" mass="13162">MTLKSPFHGGTILRVTGYGTLIDRGVKERSLNEKDVQDRSITAPNSRPRRAHRIIQNMISDTRNRGGGRSRCLKKSVKRALMTPVVGFRIHEYWSSLSPPSRVYARTTVLNVNKNE</sequence>
<reference evidence="1 2" key="1">
    <citation type="journal article" date="2019" name="Commun. Biol.">
        <title>The bagworm genome reveals a unique fibroin gene that provides high tensile strength.</title>
        <authorList>
            <person name="Kono N."/>
            <person name="Nakamura H."/>
            <person name="Ohtoshi R."/>
            <person name="Tomita M."/>
            <person name="Numata K."/>
            <person name="Arakawa K."/>
        </authorList>
    </citation>
    <scope>NUCLEOTIDE SEQUENCE [LARGE SCALE GENOMIC DNA]</scope>
</reference>
<dbReference type="Proteomes" id="UP000299102">
    <property type="component" value="Unassembled WGS sequence"/>
</dbReference>
<evidence type="ECO:0000313" key="2">
    <source>
        <dbReference type="Proteomes" id="UP000299102"/>
    </source>
</evidence>
<comment type="caution">
    <text evidence="1">The sequence shown here is derived from an EMBL/GenBank/DDBJ whole genome shotgun (WGS) entry which is preliminary data.</text>
</comment>
<organism evidence="1 2">
    <name type="scientific">Eumeta variegata</name>
    <name type="common">Bagworm moth</name>
    <name type="synonym">Eumeta japonica</name>
    <dbReference type="NCBI Taxonomy" id="151549"/>
    <lineage>
        <taxon>Eukaryota</taxon>
        <taxon>Metazoa</taxon>
        <taxon>Ecdysozoa</taxon>
        <taxon>Arthropoda</taxon>
        <taxon>Hexapoda</taxon>
        <taxon>Insecta</taxon>
        <taxon>Pterygota</taxon>
        <taxon>Neoptera</taxon>
        <taxon>Endopterygota</taxon>
        <taxon>Lepidoptera</taxon>
        <taxon>Glossata</taxon>
        <taxon>Ditrysia</taxon>
        <taxon>Tineoidea</taxon>
        <taxon>Psychidae</taxon>
        <taxon>Oiketicinae</taxon>
        <taxon>Eumeta</taxon>
    </lineage>
</organism>
<accession>A0A4C1VNK2</accession>